<keyword evidence="4" id="KW-1185">Reference proteome</keyword>
<evidence type="ECO:0000313" key="4">
    <source>
        <dbReference type="Proteomes" id="UP000266385"/>
    </source>
</evidence>
<dbReference type="AlphaFoldDB" id="A0A399RAS6"/>
<accession>A0A399RAS6</accession>
<dbReference type="EMBL" id="QWFX01000013">
    <property type="protein sequence ID" value="RIJ28560.1"/>
    <property type="molecule type" value="Genomic_DNA"/>
</dbReference>
<comment type="caution">
    <text evidence="3">The sequence shown here is derived from an EMBL/GenBank/DDBJ whole genome shotgun (WGS) entry which is preliminary data.</text>
</comment>
<dbReference type="RefSeq" id="WP_119377095.1">
    <property type="nucleotide sequence ID" value="NZ_QWFX01000013.1"/>
</dbReference>
<dbReference type="OrthoDB" id="8480222at2"/>
<dbReference type="Proteomes" id="UP000266385">
    <property type="component" value="Unassembled WGS sequence"/>
</dbReference>
<feature type="region of interest" description="Disordered" evidence="1">
    <location>
        <begin position="105"/>
        <end position="125"/>
    </location>
</feature>
<dbReference type="SMART" id="SM00760">
    <property type="entry name" value="Bac_DnaA_C"/>
    <property type="match status" value="1"/>
</dbReference>
<feature type="compositionally biased region" description="Pro residues" evidence="1">
    <location>
        <begin position="113"/>
        <end position="125"/>
    </location>
</feature>
<evidence type="ECO:0000256" key="1">
    <source>
        <dbReference type="SAM" id="MobiDB-lite"/>
    </source>
</evidence>
<dbReference type="GO" id="GO:0006270">
    <property type="term" value="P:DNA replication initiation"/>
    <property type="evidence" value="ECO:0007669"/>
    <property type="project" value="InterPro"/>
</dbReference>
<protein>
    <submittedName>
        <fullName evidence="3">Chromosomal replication initiator DnaA</fullName>
    </submittedName>
</protein>
<proteinExistence type="predicted"/>
<dbReference type="InterPro" id="IPR013159">
    <property type="entry name" value="DnaA_C"/>
</dbReference>
<feature type="domain" description="Chromosomal replication initiator DnaA C-terminal" evidence="2">
    <location>
        <begin position="12"/>
        <end position="81"/>
    </location>
</feature>
<evidence type="ECO:0000259" key="2">
    <source>
        <dbReference type="SMART" id="SM00760"/>
    </source>
</evidence>
<organism evidence="3 4">
    <name type="scientific">Henriciella mobilis</name>
    <dbReference type="NCBI Taxonomy" id="2305467"/>
    <lineage>
        <taxon>Bacteria</taxon>
        <taxon>Pseudomonadati</taxon>
        <taxon>Pseudomonadota</taxon>
        <taxon>Alphaproteobacteria</taxon>
        <taxon>Hyphomonadales</taxon>
        <taxon>Hyphomonadaceae</taxon>
        <taxon>Henriciella</taxon>
    </lineage>
</organism>
<gene>
    <name evidence="3" type="ORF">D1223_14390</name>
</gene>
<dbReference type="GO" id="GO:0006275">
    <property type="term" value="P:regulation of DNA replication"/>
    <property type="evidence" value="ECO:0007669"/>
    <property type="project" value="InterPro"/>
</dbReference>
<name>A0A399RAS6_9PROT</name>
<reference evidence="3 4" key="1">
    <citation type="submission" date="2018-08" db="EMBL/GenBank/DDBJ databases">
        <title>Henriciella mobilis sp. nov., isolated from seawater.</title>
        <authorList>
            <person name="Cheng H."/>
            <person name="Wu Y.-H."/>
            <person name="Xu X.-W."/>
            <person name="Guo L.-L."/>
        </authorList>
    </citation>
    <scope>NUCLEOTIDE SEQUENCE [LARGE SCALE GENOMIC DNA]</scope>
    <source>
        <strain evidence="3 4">JN25</strain>
    </source>
</reference>
<dbReference type="GO" id="GO:0005524">
    <property type="term" value="F:ATP binding"/>
    <property type="evidence" value="ECO:0007669"/>
    <property type="project" value="InterPro"/>
</dbReference>
<dbReference type="GO" id="GO:0043565">
    <property type="term" value="F:sequence-specific DNA binding"/>
    <property type="evidence" value="ECO:0007669"/>
    <property type="project" value="InterPro"/>
</dbReference>
<sequence length="125" mass="13800">MERAARQKDELNVRLAAGITGFSLGIPSEAILNGEQREHRIARARQVAMYLSHVVLGMSLARIAAATGRDRSTVAYGCHKIEDFRDDPRMDDWLDDLEIRLRSAAGLDAGMRPPSPPPAEHLPLT</sequence>
<evidence type="ECO:0000313" key="3">
    <source>
        <dbReference type="EMBL" id="RIJ28560.1"/>
    </source>
</evidence>
<dbReference type="Gene3D" id="1.10.1750.10">
    <property type="match status" value="1"/>
</dbReference>
<dbReference type="CDD" id="cd06571">
    <property type="entry name" value="Bac_DnaA_C"/>
    <property type="match status" value="1"/>
</dbReference>
<dbReference type="SUPFAM" id="SSF48295">
    <property type="entry name" value="TrpR-like"/>
    <property type="match status" value="1"/>
</dbReference>
<dbReference type="Pfam" id="PF08299">
    <property type="entry name" value="Bac_DnaA_C"/>
    <property type="match status" value="1"/>
</dbReference>
<dbReference type="InterPro" id="IPR010921">
    <property type="entry name" value="Trp_repressor/repl_initiator"/>
</dbReference>